<evidence type="ECO:0000256" key="3">
    <source>
        <dbReference type="ARBA" id="ARBA00022525"/>
    </source>
</evidence>
<dbReference type="PRINTS" id="PR00313">
    <property type="entry name" value="CABNDNGRPT"/>
</dbReference>
<evidence type="ECO:0000313" key="7">
    <source>
        <dbReference type="Proteomes" id="UP001198862"/>
    </source>
</evidence>
<keyword evidence="4" id="KW-0677">Repeat</keyword>
<reference evidence="6 7" key="1">
    <citation type="submission" date="2021-11" db="EMBL/GenBank/DDBJ databases">
        <authorList>
            <person name="Lee D.-H."/>
            <person name="Kim S.-B."/>
        </authorList>
    </citation>
    <scope>NUCLEOTIDE SEQUENCE [LARGE SCALE GENOMIC DNA]</scope>
    <source>
        <strain evidence="6 7">KCTC 52223</strain>
    </source>
</reference>
<dbReference type="InterPro" id="IPR011049">
    <property type="entry name" value="Serralysin-like_metalloprot_C"/>
</dbReference>
<gene>
    <name evidence="6" type="ORF">LJ725_26120</name>
</gene>
<evidence type="ECO:0000256" key="2">
    <source>
        <dbReference type="ARBA" id="ARBA00004613"/>
    </source>
</evidence>
<evidence type="ECO:0000256" key="4">
    <source>
        <dbReference type="ARBA" id="ARBA00022737"/>
    </source>
</evidence>
<protein>
    <submittedName>
        <fullName evidence="6">M10 family metallopeptidase C-terminal domain-containing protein</fullName>
    </submittedName>
</protein>
<accession>A0ABS8L3P9</accession>
<dbReference type="InterPro" id="IPR001343">
    <property type="entry name" value="Hemolysn_Ca-bd"/>
</dbReference>
<proteinExistence type="predicted"/>
<dbReference type="Pfam" id="PF00353">
    <property type="entry name" value="HemolysinCabind"/>
    <property type="match status" value="3"/>
</dbReference>
<dbReference type="InterPro" id="IPR013858">
    <property type="entry name" value="Peptidase_M10B_C"/>
</dbReference>
<evidence type="ECO:0000256" key="1">
    <source>
        <dbReference type="ARBA" id="ARBA00001913"/>
    </source>
</evidence>
<comment type="cofactor">
    <cofactor evidence="1">
        <name>Ca(2+)</name>
        <dbReference type="ChEBI" id="CHEBI:29108"/>
    </cofactor>
</comment>
<comment type="caution">
    <text evidence="6">The sequence shown here is derived from an EMBL/GenBank/DDBJ whole genome shotgun (WGS) entry which is preliminary data.</text>
</comment>
<evidence type="ECO:0000313" key="6">
    <source>
        <dbReference type="EMBL" id="MCC8432468.1"/>
    </source>
</evidence>
<dbReference type="EMBL" id="JAJISD010000014">
    <property type="protein sequence ID" value="MCC8432468.1"/>
    <property type="molecule type" value="Genomic_DNA"/>
</dbReference>
<dbReference type="Pfam" id="PF08548">
    <property type="entry name" value="Peptidase_M10_C"/>
    <property type="match status" value="1"/>
</dbReference>
<keyword evidence="3" id="KW-0964">Secreted</keyword>
<dbReference type="SUPFAM" id="SSF51120">
    <property type="entry name" value="beta-Roll"/>
    <property type="match status" value="1"/>
</dbReference>
<comment type="subcellular location">
    <subcellularLocation>
        <location evidence="2">Secreted</location>
    </subcellularLocation>
</comment>
<feature type="domain" description="Peptidase M10 serralysin C-terminal" evidence="5">
    <location>
        <begin position="22"/>
        <end position="174"/>
    </location>
</feature>
<organism evidence="6 7">
    <name type="scientific">Reyranella aquatilis</name>
    <dbReference type="NCBI Taxonomy" id="2035356"/>
    <lineage>
        <taxon>Bacteria</taxon>
        <taxon>Pseudomonadati</taxon>
        <taxon>Pseudomonadota</taxon>
        <taxon>Alphaproteobacteria</taxon>
        <taxon>Hyphomicrobiales</taxon>
        <taxon>Reyranellaceae</taxon>
        <taxon>Reyranella</taxon>
    </lineage>
</organism>
<evidence type="ECO:0000259" key="5">
    <source>
        <dbReference type="Pfam" id="PF08548"/>
    </source>
</evidence>
<keyword evidence="7" id="KW-1185">Reference proteome</keyword>
<name>A0ABS8L3P9_9HYPH</name>
<dbReference type="Gene3D" id="2.150.10.10">
    <property type="entry name" value="Serralysin-like metalloprotease, C-terminal"/>
    <property type="match status" value="1"/>
</dbReference>
<dbReference type="Proteomes" id="UP001198862">
    <property type="component" value="Unassembled WGS sequence"/>
</dbReference>
<sequence>MYGQDGNDTLVGGGVTAGLTNQLWGGAGSDTASYAMTTGRVHADLGAQAAYVDGGLVDQMNSIENLVGSANADTLVGNGGANRLSGGAGADALWGRGGADVFVYTGYADSNLVTGYDMIGDFVSGTSKLDLTALGLDASHVVIQSGGGATSLYIEKTAGTFDAATDLAIALVGANAINMGDILF</sequence>